<evidence type="ECO:0000256" key="1">
    <source>
        <dbReference type="ARBA" id="ARBA00022603"/>
    </source>
</evidence>
<feature type="domain" description="Histidine-specific methyltransferase SAM-dependent" evidence="3">
    <location>
        <begin position="27"/>
        <end position="322"/>
    </location>
</feature>
<dbReference type="Pfam" id="PF10017">
    <property type="entry name" value="Methyltransf_33"/>
    <property type="match status" value="1"/>
</dbReference>
<dbReference type="InterPro" id="IPR019257">
    <property type="entry name" value="MeTrfase_dom"/>
</dbReference>
<dbReference type="InterPro" id="IPR051128">
    <property type="entry name" value="EgtD_Methyltrsf_superfamily"/>
</dbReference>
<dbReference type="InterPro" id="IPR029063">
    <property type="entry name" value="SAM-dependent_MTases_sf"/>
</dbReference>
<dbReference type="GO" id="GO:0032259">
    <property type="term" value="P:methylation"/>
    <property type="evidence" value="ECO:0007669"/>
    <property type="project" value="UniProtKB-KW"/>
</dbReference>
<keyword evidence="2 4" id="KW-0808">Transferase</keyword>
<dbReference type="Proteomes" id="UP000595362">
    <property type="component" value="Chromosome"/>
</dbReference>
<evidence type="ECO:0000256" key="2">
    <source>
        <dbReference type="ARBA" id="ARBA00022679"/>
    </source>
</evidence>
<name>A0A7T5R3Q4_9BACT</name>
<protein>
    <submittedName>
        <fullName evidence="4">L-histidine N(Alpha)-methyltransferase</fullName>
    </submittedName>
</protein>
<evidence type="ECO:0000313" key="4">
    <source>
        <dbReference type="EMBL" id="QQG36929.1"/>
    </source>
</evidence>
<dbReference type="PANTHER" id="PTHR43397:SF1">
    <property type="entry name" value="ERGOTHIONEINE BIOSYNTHESIS PROTEIN 1"/>
    <property type="match status" value="1"/>
</dbReference>
<dbReference type="InterPro" id="IPR017804">
    <property type="entry name" value="MeTrfase_EgtD-like"/>
</dbReference>
<accession>A0A7T5R3Q4</accession>
<dbReference type="Gene3D" id="3.40.50.150">
    <property type="entry name" value="Vaccinia Virus protein VP39"/>
    <property type="match status" value="1"/>
</dbReference>
<dbReference type="AlphaFoldDB" id="A0A7T5R3Q4"/>
<reference evidence="4 5" key="1">
    <citation type="submission" date="2020-07" db="EMBL/GenBank/DDBJ databases">
        <title>Huge and variable diversity of episymbiotic CPR bacteria and DPANN archaea in groundwater ecosystems.</title>
        <authorList>
            <person name="He C.Y."/>
            <person name="Keren R."/>
            <person name="Whittaker M."/>
            <person name="Farag I.F."/>
            <person name="Doudna J."/>
            <person name="Cate J.H.D."/>
            <person name="Banfield J.F."/>
        </authorList>
    </citation>
    <scope>NUCLEOTIDE SEQUENCE [LARGE SCALE GENOMIC DNA]</scope>
    <source>
        <strain evidence="4">NC_groundwater_70_Ag_B-0.1um_54_66</strain>
    </source>
</reference>
<sequence>MSFDKLVTKVALDLFSRRVQGHTGEIAYQNGGGKLFAQFTHANKNYYPYHGEISLLSVNRDAIAANLQDVEHAIVVGPGPASSFSRKEYPILEKLPNLKAVSLIDLSADFNAQAQGVLNQSRILRRRIKSADDYEMDFRDAGAVVPAKGKAAVFLTGGLVTNLHNAPLNGFPDQDMQSMLTACRDLAGDDGYVILGYDTNQWYDSLEKAYDQSLAPFMKNIMQIIADHTTGINGFDPHPNNFRYEMQWHKKASQVAHNLVFTKSQRFSITEANGYVRNFAFDIGDELLMMSSIKPLPQKMTQLAGMCGLVTANGYFDQHGLVEHIFKSAPRHPVMGPPSSSSTALMVVKAP</sequence>
<evidence type="ECO:0000259" key="3">
    <source>
        <dbReference type="Pfam" id="PF10017"/>
    </source>
</evidence>
<dbReference type="PANTHER" id="PTHR43397">
    <property type="entry name" value="ERGOTHIONEINE BIOSYNTHESIS PROTEIN 1"/>
    <property type="match status" value="1"/>
</dbReference>
<proteinExistence type="predicted"/>
<dbReference type="PIRSF" id="PIRSF018005">
    <property type="entry name" value="UCP018005"/>
    <property type="match status" value="1"/>
</dbReference>
<evidence type="ECO:0000313" key="5">
    <source>
        <dbReference type="Proteomes" id="UP000595362"/>
    </source>
</evidence>
<gene>
    <name evidence="4" type="ORF">HYS17_03925</name>
</gene>
<keyword evidence="1 4" id="KW-0489">Methyltransferase</keyword>
<organism evidence="4 5">
    <name type="scientific">Micavibrio aeruginosavorus</name>
    <dbReference type="NCBI Taxonomy" id="349221"/>
    <lineage>
        <taxon>Bacteria</taxon>
        <taxon>Pseudomonadati</taxon>
        <taxon>Bdellovibrionota</taxon>
        <taxon>Bdellovibrionia</taxon>
        <taxon>Bdellovibrionales</taxon>
        <taxon>Pseudobdellovibrionaceae</taxon>
        <taxon>Micavibrio</taxon>
    </lineage>
</organism>
<dbReference type="EMBL" id="CP066681">
    <property type="protein sequence ID" value="QQG36929.1"/>
    <property type="molecule type" value="Genomic_DNA"/>
</dbReference>
<dbReference type="GO" id="GO:0008168">
    <property type="term" value="F:methyltransferase activity"/>
    <property type="evidence" value="ECO:0007669"/>
    <property type="project" value="UniProtKB-KW"/>
</dbReference>